<comment type="caution">
    <text evidence="1">The sequence shown here is derived from an EMBL/GenBank/DDBJ whole genome shotgun (WGS) entry which is preliminary data.</text>
</comment>
<proteinExistence type="predicted"/>
<evidence type="ECO:0000313" key="2">
    <source>
        <dbReference type="Proteomes" id="UP001157502"/>
    </source>
</evidence>
<sequence length="1141" mass="129183">MAVLHNESHSAISNMTSDNGTIHTHWVLFSQEHQPGIILTLFGACLFGAVVRTVLYNQKVPYTVLLALCGMLLGSLSFQYPKVRYYTKEISDISPKLLIHVFMPVLIFSSAFEIESHIFWKCLIQVLLLAIPGFLLSSSMIALLVVNVYTYNWDWYVGMMFGAIVSSVDPFISTSLLRSLGSAKALILLIEGESLFSDGTSLIIFDTFMDLAADLKHFEATSFAIKLVMKIFGSPFLGFCMSKIITFWLSYIFNDVLIEITVSLSMTYITFYLAEFLCMSGVIAVLIMGLFLDTVNFSPEIEGFLLRFWEMLTYLSNTLIFFIVGIVVAKAFQHVGVKDLFNIIVLYFAMYVIRLLTVIALSPLLSDDLDEVQVREKILVLSSGMVVLTLLINATSMSWFLSLLGLSEVSLPRRMAMYSAVQRVRESSQNTFSLLKIDRFLADANWELAEQTVLIEDPYKTPDEKVGIEEFSPINRVTKCPDCDQTIPNTPSPQELEDMFEEARMRILKAQKTSYWKQYSAGMLNRDAARILISLAENMTDRKGKFMNVQDVKKYWELKGFFVSLRNRLEDCLYNVKTDKLKPSGNAMLKWCYHVVFSLPFEYFVYTFIVLNMFPIILEFIPVICAKYTRELDIISYIFFIGYIVEAMLKALAMRKAYIFNHWNQYDLFLIVLASVDIFLDHYIKSSKHKVNIYIIKIVRVSKMIRLTRALRLVKLLIPRLINILNGQIHKQLSFGYDIGKGYVTGEEHISKIIDHISDDKCVSQKLTDILEGNRQQAVMEIGLLQRDYPEAAISVKTRQAIRAVLNSERDAIHTLVSEGLLDVVEASKLEKMIEIKMKKLTKFPPTIPAPTAEELLQCLPWLNKDSAQVQFIKKVAKLLFFDFGDTIIEEHDDPQGIHLIVSGMVKMTGESPDLGGNRPSPKTRLTDYRGCGEILGELNCLTQKPMEITVTCETATQTCFIAIDSLFEAFDVFPESPSLEYSIWRSLAGKISTSIFTEHINYQGWSYQRICSHLAQAYLVSLEVNSKLDVYDGSIEDVLVIYGSCDDVTSQYSYYAPALINRTTHQVLGIANTTKLLIVPSAHSKVKHSVSELSRLDSVPCLRHAAQSRAASRHDSSGLPETVMSEGLQEESCLSFAKVT</sequence>
<accession>A0ACC2G2K5</accession>
<organism evidence="1 2">
    <name type="scientific">Dallia pectoralis</name>
    <name type="common">Alaska blackfish</name>
    <dbReference type="NCBI Taxonomy" id="75939"/>
    <lineage>
        <taxon>Eukaryota</taxon>
        <taxon>Metazoa</taxon>
        <taxon>Chordata</taxon>
        <taxon>Craniata</taxon>
        <taxon>Vertebrata</taxon>
        <taxon>Euteleostomi</taxon>
        <taxon>Actinopterygii</taxon>
        <taxon>Neopterygii</taxon>
        <taxon>Teleostei</taxon>
        <taxon>Protacanthopterygii</taxon>
        <taxon>Esociformes</taxon>
        <taxon>Umbridae</taxon>
        <taxon>Dallia</taxon>
    </lineage>
</organism>
<reference evidence="1" key="1">
    <citation type="submission" date="2021-05" db="EMBL/GenBank/DDBJ databases">
        <authorList>
            <person name="Pan Q."/>
            <person name="Jouanno E."/>
            <person name="Zahm M."/>
            <person name="Klopp C."/>
            <person name="Cabau C."/>
            <person name="Louis A."/>
            <person name="Berthelot C."/>
            <person name="Parey E."/>
            <person name="Roest Crollius H."/>
            <person name="Montfort J."/>
            <person name="Robinson-Rechavi M."/>
            <person name="Bouchez O."/>
            <person name="Lampietro C."/>
            <person name="Lopez Roques C."/>
            <person name="Donnadieu C."/>
            <person name="Postlethwait J."/>
            <person name="Bobe J."/>
            <person name="Dillon D."/>
            <person name="Chandos A."/>
            <person name="von Hippel F."/>
            <person name="Guiguen Y."/>
        </authorList>
    </citation>
    <scope>NUCLEOTIDE SEQUENCE</scope>
    <source>
        <strain evidence="1">YG-Jan2019</strain>
    </source>
</reference>
<name>A0ACC2G2K5_DALPE</name>
<dbReference type="Proteomes" id="UP001157502">
    <property type="component" value="Chromosome 18"/>
</dbReference>
<dbReference type="EMBL" id="CM055745">
    <property type="protein sequence ID" value="KAJ7997849.1"/>
    <property type="molecule type" value="Genomic_DNA"/>
</dbReference>
<gene>
    <name evidence="1" type="ORF">DPEC_G00216430</name>
</gene>
<keyword evidence="2" id="KW-1185">Reference proteome</keyword>
<evidence type="ECO:0000313" key="1">
    <source>
        <dbReference type="EMBL" id="KAJ7997849.1"/>
    </source>
</evidence>
<protein>
    <submittedName>
        <fullName evidence="1">Uncharacterized protein</fullName>
    </submittedName>
</protein>